<evidence type="ECO:0000313" key="3">
    <source>
        <dbReference type="EMBL" id="GAO41477.1"/>
    </source>
</evidence>
<reference evidence="3 4" key="1">
    <citation type="submission" date="2015-04" db="EMBL/GenBank/DDBJ databases">
        <title>Whole genome shotgun sequence of Flavihumibacter petaseus NBRC 106054.</title>
        <authorList>
            <person name="Miyazawa S."/>
            <person name="Hosoyama A."/>
            <person name="Hashimoto M."/>
            <person name="Noguchi M."/>
            <person name="Tsuchikane K."/>
            <person name="Ohji S."/>
            <person name="Yamazoe A."/>
            <person name="Ichikawa N."/>
            <person name="Kimura A."/>
            <person name="Fujita N."/>
        </authorList>
    </citation>
    <scope>NUCLEOTIDE SEQUENCE [LARGE SCALE GENOMIC DNA]</scope>
    <source>
        <strain evidence="3 4">NBRC 106054</strain>
    </source>
</reference>
<proteinExistence type="predicted"/>
<evidence type="ECO:0000256" key="1">
    <source>
        <dbReference type="SAM" id="Phobius"/>
    </source>
</evidence>
<dbReference type="STRING" id="1220578.FPE01S_01_04900"/>
<dbReference type="SUPFAM" id="SSF55874">
    <property type="entry name" value="ATPase domain of HSP90 chaperone/DNA topoisomerase II/histidine kinase"/>
    <property type="match status" value="1"/>
</dbReference>
<gene>
    <name evidence="3" type="ORF">FPE01S_01_04900</name>
</gene>
<dbReference type="InterPro" id="IPR010559">
    <property type="entry name" value="Sig_transdc_His_kin_internal"/>
</dbReference>
<dbReference type="PANTHER" id="PTHR34220">
    <property type="entry name" value="SENSOR HISTIDINE KINASE YPDA"/>
    <property type="match status" value="1"/>
</dbReference>
<feature type="transmembrane region" description="Helical" evidence="1">
    <location>
        <begin position="20"/>
        <end position="40"/>
    </location>
</feature>
<dbReference type="EMBL" id="BBWV01000001">
    <property type="protein sequence ID" value="GAO41477.1"/>
    <property type="molecule type" value="Genomic_DNA"/>
</dbReference>
<dbReference type="Pfam" id="PF06580">
    <property type="entry name" value="His_kinase"/>
    <property type="match status" value="1"/>
</dbReference>
<name>A0A0E9MUQ6_9BACT</name>
<dbReference type="PANTHER" id="PTHR34220:SF7">
    <property type="entry name" value="SENSOR HISTIDINE KINASE YPDA"/>
    <property type="match status" value="1"/>
</dbReference>
<keyword evidence="1" id="KW-0472">Membrane</keyword>
<evidence type="ECO:0000259" key="2">
    <source>
        <dbReference type="Pfam" id="PF06580"/>
    </source>
</evidence>
<keyword evidence="4" id="KW-1185">Reference proteome</keyword>
<dbReference type="AlphaFoldDB" id="A0A0E9MUQ6"/>
<accession>A0A0E9MUQ6</accession>
<dbReference type="RefSeq" id="WP_052955459.1">
    <property type="nucleotide sequence ID" value="NZ_BBWV01000001.1"/>
</dbReference>
<dbReference type="OrthoDB" id="9792992at2"/>
<keyword evidence="1" id="KW-0812">Transmembrane</keyword>
<evidence type="ECO:0000313" key="4">
    <source>
        <dbReference type="Proteomes" id="UP000033121"/>
    </source>
</evidence>
<dbReference type="InterPro" id="IPR050640">
    <property type="entry name" value="Bact_2-comp_sensor_kinase"/>
</dbReference>
<comment type="caution">
    <text evidence="3">The sequence shown here is derived from an EMBL/GenBank/DDBJ whole genome shotgun (WGS) entry which is preliminary data.</text>
</comment>
<keyword evidence="3" id="KW-0418">Kinase</keyword>
<dbReference type="InterPro" id="IPR036890">
    <property type="entry name" value="HATPase_C_sf"/>
</dbReference>
<organism evidence="3 4">
    <name type="scientific">Flavihumibacter petaseus NBRC 106054</name>
    <dbReference type="NCBI Taxonomy" id="1220578"/>
    <lineage>
        <taxon>Bacteria</taxon>
        <taxon>Pseudomonadati</taxon>
        <taxon>Bacteroidota</taxon>
        <taxon>Chitinophagia</taxon>
        <taxon>Chitinophagales</taxon>
        <taxon>Chitinophagaceae</taxon>
        <taxon>Flavihumibacter</taxon>
    </lineage>
</organism>
<keyword evidence="1" id="KW-1133">Transmembrane helix</keyword>
<dbReference type="Proteomes" id="UP000033121">
    <property type="component" value="Unassembled WGS sequence"/>
</dbReference>
<feature type="transmembrane region" description="Helical" evidence="1">
    <location>
        <begin position="52"/>
        <end position="76"/>
    </location>
</feature>
<dbReference type="Gene3D" id="3.30.565.10">
    <property type="entry name" value="Histidine kinase-like ATPase, C-terminal domain"/>
    <property type="match status" value="1"/>
</dbReference>
<feature type="transmembrane region" description="Helical" evidence="1">
    <location>
        <begin position="125"/>
        <end position="146"/>
    </location>
</feature>
<keyword evidence="3" id="KW-0808">Transferase</keyword>
<dbReference type="GO" id="GO:0016020">
    <property type="term" value="C:membrane"/>
    <property type="evidence" value="ECO:0007669"/>
    <property type="project" value="InterPro"/>
</dbReference>
<dbReference type="GO" id="GO:0000155">
    <property type="term" value="F:phosphorelay sensor kinase activity"/>
    <property type="evidence" value="ECO:0007669"/>
    <property type="project" value="InterPro"/>
</dbReference>
<sequence>MTLHELIFSRNKGLVIRRHCIFWTGRLIFLIYNYYLVLYLQNDTLPSDALTASFTGAAIQLAGELPFTYGILYLIFSVKTINVWVKTMLITIITIGAALLSFVLTGGDSHRPENQSALLYYWPAVWGYVGYGAPVVTAIFAMFRLLKQYAATKISQASLLHENQKAELELLKAQLQPHFLFNTLNTIYATSLEEPAHAAGMVSNLKSSFRYLLQQSRQPSVQLDDELDMLRHYEQLELSRFGHRLQLDHAVSGDTGSCQIAPLLLLPLVENSFKHSVADTRGNAWIRVMCNINNGIMEFSVRNSCQPERSFRIRKGIGLSNLRRRLELLYPGKFLLITERSNHQFFVRLQLHLIPNASNPMHRH</sequence>
<feature type="domain" description="Signal transduction histidine kinase internal region" evidence="2">
    <location>
        <begin position="166"/>
        <end position="245"/>
    </location>
</feature>
<protein>
    <submittedName>
        <fullName evidence="3">Putative two-component histidine kinase</fullName>
    </submittedName>
</protein>
<feature type="transmembrane region" description="Helical" evidence="1">
    <location>
        <begin position="83"/>
        <end position="105"/>
    </location>
</feature>